<protein>
    <submittedName>
        <fullName evidence="1">Cytidylate kinase-like family protein</fullName>
    </submittedName>
</protein>
<keyword evidence="2" id="KW-1185">Reference proteome</keyword>
<gene>
    <name evidence="1" type="ORF">DV520_05235</name>
</gene>
<dbReference type="RefSeq" id="WP_117142022.1">
    <property type="nucleotide sequence ID" value="NZ_CAKXKJ010000006.1"/>
</dbReference>
<evidence type="ECO:0000313" key="2">
    <source>
        <dbReference type="Proteomes" id="UP000260649"/>
    </source>
</evidence>
<dbReference type="OrthoDB" id="9781180at2"/>
<dbReference type="GeneID" id="97995138"/>
<organism evidence="1 2">
    <name type="scientific">Evtepia gabavorous</name>
    <dbReference type="NCBI Taxonomy" id="2211183"/>
    <lineage>
        <taxon>Bacteria</taxon>
        <taxon>Bacillati</taxon>
        <taxon>Bacillota</taxon>
        <taxon>Clostridia</taxon>
        <taxon>Eubacteriales</taxon>
        <taxon>Evtepia</taxon>
    </lineage>
</organism>
<comment type="caution">
    <text evidence="1">The sequence shown here is derived from an EMBL/GenBank/DDBJ whole genome shotgun (WGS) entry which is preliminary data.</text>
</comment>
<name>A0A3E2B4C9_9FIRM</name>
<accession>A0A3E2B4C9</accession>
<dbReference type="EMBL" id="QQRQ01000006">
    <property type="protein sequence ID" value="RFT06857.1"/>
    <property type="molecule type" value="Genomic_DNA"/>
</dbReference>
<keyword evidence="1" id="KW-0808">Transferase</keyword>
<proteinExistence type="predicted"/>
<dbReference type="GO" id="GO:0016301">
    <property type="term" value="F:kinase activity"/>
    <property type="evidence" value="ECO:0007669"/>
    <property type="project" value="UniProtKB-KW"/>
</dbReference>
<dbReference type="Pfam" id="PF13189">
    <property type="entry name" value="Cytidylate_kin2"/>
    <property type="match status" value="1"/>
</dbReference>
<sequence>MKQLIISLGRQVGSGGHKIAEALAERFSLPLYDKNLIAELAAQRELDPETLRKYEEAPRHPYLSRSIRGLSNSAEAGLAGMQFLFLREKAAKGDSFVVLGRCSGYILREFPGLISLFVRGDLADRVASIQQAHHLTQDEALEFIRKGDKRRAAYHNEHCPTQWGHGDTYDLTINSSRLGLSGTTDFLEDYIRRRIAAEP</sequence>
<dbReference type="Proteomes" id="UP000260649">
    <property type="component" value="Unassembled WGS sequence"/>
</dbReference>
<dbReference type="AlphaFoldDB" id="A0A3E2B4C9"/>
<keyword evidence="1" id="KW-0418">Kinase</keyword>
<evidence type="ECO:0000313" key="1">
    <source>
        <dbReference type="EMBL" id="RFT06857.1"/>
    </source>
</evidence>
<dbReference type="InterPro" id="IPR027417">
    <property type="entry name" value="P-loop_NTPase"/>
</dbReference>
<dbReference type="Gene3D" id="3.40.50.300">
    <property type="entry name" value="P-loop containing nucleotide triphosphate hydrolases"/>
    <property type="match status" value="1"/>
</dbReference>
<reference evidence="1 2" key="1">
    <citation type="submission" date="2018-07" db="EMBL/GenBank/DDBJ databases">
        <title>GABA Modulating Bacteria of the Human Gut Microbiota.</title>
        <authorList>
            <person name="Strandwitz P."/>
            <person name="Kim K.H."/>
            <person name="Terekhova D."/>
            <person name="Liu J.K."/>
            <person name="Sharma A."/>
            <person name="Levering J."/>
            <person name="Mcdonald D."/>
            <person name="Dietrich D."/>
            <person name="Ramadhar T.R."/>
            <person name="Lekbua A."/>
            <person name="Mroue N."/>
            <person name="Liston C."/>
            <person name="Stewart E.J."/>
            <person name="Dubin M.J."/>
            <person name="Zengler K."/>
            <person name="Knight R."/>
            <person name="Gilbert J.A."/>
            <person name="Clardy J."/>
            <person name="Lewis K."/>
        </authorList>
    </citation>
    <scope>NUCLEOTIDE SEQUENCE [LARGE SCALE GENOMIC DNA]</scope>
    <source>
        <strain evidence="1 2">KLE1738</strain>
    </source>
</reference>